<dbReference type="Gene3D" id="3.40.50.410">
    <property type="entry name" value="von Willebrand factor, type A domain"/>
    <property type="match status" value="1"/>
</dbReference>
<feature type="domain" description="Sec23/Sec24 helical" evidence="10">
    <location>
        <begin position="677"/>
        <end position="782"/>
    </location>
</feature>
<feature type="compositionally biased region" description="Polar residues" evidence="7">
    <location>
        <begin position="89"/>
        <end position="100"/>
    </location>
</feature>
<proteinExistence type="inferred from homology"/>
<dbReference type="InterPro" id="IPR006896">
    <property type="entry name" value="Sec23/24_trunk_dom"/>
</dbReference>
<dbReference type="Pfam" id="PF08033">
    <property type="entry name" value="Sec23_BS"/>
    <property type="match status" value="1"/>
</dbReference>
<evidence type="ECO:0000259" key="8">
    <source>
        <dbReference type="Pfam" id="PF04810"/>
    </source>
</evidence>
<sequence length="987" mass="109815">MAYVPPATGESPYEGNTGAVSQQQSELASNLQNLSLNNNTSKSKKKRSARAYHTEFNSPDITQPSTPFQPQHQSFSQPQLHTDAVPSPYSGSMNAGSMQAFSAPDPAQTQYEQQNLSLASARYHHQREFMTPVSEEDGSYKSFFTFQNIVPPTAGTQYHAVDQGTSSSKFMRSSMYNVPETEQLRNATKLPLSVTIRPFAPLLATEEPIPVVDMQNLGISTEADTLDVGPPRCRRCRTYMNPAMQHTTHNRFVCNICQFPNNTIPDDYISMVNPITGARTDASVRPELHKGVYDIIVPKEYNVGGADTINHELHHVFLIDISEQSVRQHLPVLIADTIRATLYSSDYDEQSDTTDPNEPQKTTLPGKFAIITFDKRLQFYNLAPSLDSTQLSISSDLEDPFVPFSEGLFADPEESRICIEDALNNLESLSSNENVIADPEPCFAAAVRTAMLCLESVGGGKITSVLSNLPSWGPGSLTYKDRKNVGRAPTPEQEKAVYNPDNEYYQLLAKDMVSKNVGLECLVVSPTAVDLSNIGWLCSVSGGSVYKWSNFNFERDSRSFTAKFINSVRKSRGYQGQLKLRCSNGLQVTQYYGTSSAVAEASVVGAGTQDPIIPVLNEDQTFTVLLQYDGKLNTKYDCHFQAALLYTDPSGIRKVRVINLVLAVSETLDDVFNFVEQDSVVTTIVRDTLSFVGKQTLHELRESVNEKLVEVFTQYRAMSELGHNRHRTLTNQLLFPDSLKHLPMYMLAFIKSKTLRDSTSLTADTRLADIFQCLNMPVERLVYHLCPALVELHTLEQDDCMVPDEGTENPDYFIKLPQYKDLSYNQLDGGVYVLCNGLDIFVWVHPNANILLIKDLFGEDIDSVNQINPLIDEIPDLPTHISQQARNLVRFFQSEITGSSAIGSAGIQIVRQGIDGAEVLFKDCLIEDNLKGALAANAGAAYPEYLSNLHKAIRVKLENDKSSNRVRQSVSTVDHHQDTLAQRLIHF</sequence>
<comment type="similarity">
    <text evidence="2">Belongs to the SEC23/SEC24 family. SEC24 subfamily.</text>
</comment>
<dbReference type="OrthoDB" id="49016at2759"/>
<dbReference type="Gene3D" id="3.40.20.10">
    <property type="entry name" value="Severin"/>
    <property type="match status" value="1"/>
</dbReference>
<dbReference type="GeneID" id="2902727"/>
<evidence type="ECO:0000259" key="9">
    <source>
        <dbReference type="Pfam" id="PF04811"/>
    </source>
</evidence>
<dbReference type="GO" id="GO:0000149">
    <property type="term" value="F:SNARE binding"/>
    <property type="evidence" value="ECO:0007669"/>
    <property type="project" value="TreeGrafter"/>
</dbReference>
<dbReference type="FunCoup" id="Q6BNL4">
    <property type="interactions" value="164"/>
</dbReference>
<keyword evidence="4" id="KW-0963">Cytoplasm</keyword>
<evidence type="ECO:0000256" key="4">
    <source>
        <dbReference type="ARBA" id="ARBA00022490"/>
    </source>
</evidence>
<evidence type="ECO:0000256" key="6">
    <source>
        <dbReference type="ARBA" id="ARBA00023034"/>
    </source>
</evidence>
<dbReference type="Pfam" id="PF04815">
    <property type="entry name" value="Sec23_helical"/>
    <property type="match status" value="1"/>
</dbReference>
<dbReference type="eggNOG" id="KOG1984">
    <property type="taxonomic scope" value="Eukaryota"/>
</dbReference>
<dbReference type="InterPro" id="IPR029006">
    <property type="entry name" value="ADF-H/Gelsolin-like_dom_sf"/>
</dbReference>
<dbReference type="GO" id="GO:0006886">
    <property type="term" value="P:intracellular protein transport"/>
    <property type="evidence" value="ECO:0007669"/>
    <property type="project" value="InterPro"/>
</dbReference>
<keyword evidence="13" id="KW-1185">Reference proteome</keyword>
<dbReference type="GO" id="GO:0030127">
    <property type="term" value="C:COPII vesicle coat"/>
    <property type="evidence" value="ECO:0007669"/>
    <property type="project" value="InterPro"/>
</dbReference>
<protein>
    <submittedName>
        <fullName evidence="12">DEHA2E20790p</fullName>
    </submittedName>
</protein>
<dbReference type="InterPro" id="IPR036174">
    <property type="entry name" value="Znf_Sec23_Sec24_sf"/>
</dbReference>
<feature type="domain" description="Zinc finger Sec23/Sec24-type" evidence="8">
    <location>
        <begin position="230"/>
        <end position="268"/>
    </location>
</feature>
<dbReference type="SUPFAM" id="SSF82754">
    <property type="entry name" value="C-terminal, gelsolin-like domain of Sec23/24"/>
    <property type="match status" value="1"/>
</dbReference>
<feature type="compositionally biased region" description="Low complexity" evidence="7">
    <location>
        <begin position="21"/>
        <end position="41"/>
    </location>
</feature>
<dbReference type="PANTHER" id="PTHR13803">
    <property type="entry name" value="SEC24-RELATED PROTEIN"/>
    <property type="match status" value="1"/>
</dbReference>
<feature type="domain" description="Sec23/Sec24 beta-sandwich" evidence="11">
    <location>
        <begin position="573"/>
        <end position="665"/>
    </location>
</feature>
<dbReference type="Gene3D" id="2.60.40.1670">
    <property type="entry name" value="beta-sandwich domain of Sec23/24"/>
    <property type="match status" value="1"/>
</dbReference>
<keyword evidence="6" id="KW-0333">Golgi apparatus</keyword>
<dbReference type="InterPro" id="IPR006895">
    <property type="entry name" value="Znf_Sec23_Sec24"/>
</dbReference>
<dbReference type="RefSeq" id="XP_460206.2">
    <property type="nucleotide sequence ID" value="XM_460206.1"/>
</dbReference>
<evidence type="ECO:0000313" key="13">
    <source>
        <dbReference type="Proteomes" id="UP000000599"/>
    </source>
</evidence>
<dbReference type="STRING" id="284592.Q6BNL4"/>
<evidence type="ECO:0000256" key="2">
    <source>
        <dbReference type="ARBA" id="ARBA00008334"/>
    </source>
</evidence>
<dbReference type="SUPFAM" id="SSF53300">
    <property type="entry name" value="vWA-like"/>
    <property type="match status" value="1"/>
</dbReference>
<evidence type="ECO:0000313" key="12">
    <source>
        <dbReference type="EMBL" id="CAG88479.2"/>
    </source>
</evidence>
<dbReference type="SUPFAM" id="SSF81811">
    <property type="entry name" value="Helical domain of Sec23/24"/>
    <property type="match status" value="1"/>
</dbReference>
<keyword evidence="5" id="KW-0653">Protein transport</keyword>
<evidence type="ECO:0000256" key="7">
    <source>
        <dbReference type="SAM" id="MobiDB-lite"/>
    </source>
</evidence>
<accession>Q6BNL4</accession>
<evidence type="ECO:0000259" key="11">
    <source>
        <dbReference type="Pfam" id="PF08033"/>
    </source>
</evidence>
<dbReference type="GO" id="GO:0070971">
    <property type="term" value="C:endoplasmic reticulum exit site"/>
    <property type="evidence" value="ECO:0007669"/>
    <property type="project" value="TreeGrafter"/>
</dbReference>
<dbReference type="VEuPathDB" id="FungiDB:DEHA2E20790g"/>
<feature type="compositionally biased region" description="Low complexity" evidence="7">
    <location>
        <begin position="62"/>
        <end position="79"/>
    </location>
</feature>
<evidence type="ECO:0000256" key="3">
    <source>
        <dbReference type="ARBA" id="ARBA00022448"/>
    </source>
</evidence>
<feature type="domain" description="Sec23/Sec24 trunk" evidence="9">
    <location>
        <begin position="313"/>
        <end position="567"/>
    </location>
</feature>
<dbReference type="GO" id="GO:0090110">
    <property type="term" value="P:COPII-coated vesicle cargo loading"/>
    <property type="evidence" value="ECO:0007669"/>
    <property type="project" value="TreeGrafter"/>
</dbReference>
<dbReference type="Gene3D" id="2.30.30.380">
    <property type="entry name" value="Zn-finger domain of Sec23/24"/>
    <property type="match status" value="1"/>
</dbReference>
<dbReference type="InterPro" id="IPR036465">
    <property type="entry name" value="vWFA_dom_sf"/>
</dbReference>
<dbReference type="InterPro" id="IPR012990">
    <property type="entry name" value="Beta-sandwich_Sec23_24"/>
</dbReference>
<dbReference type="Pfam" id="PF04810">
    <property type="entry name" value="zf-Sec23_Sec24"/>
    <property type="match status" value="1"/>
</dbReference>
<dbReference type="EMBL" id="CR382137">
    <property type="protein sequence ID" value="CAG88479.2"/>
    <property type="molecule type" value="Genomic_DNA"/>
</dbReference>
<gene>
    <name evidence="12" type="ordered locus">DEHA2E20790g</name>
</gene>
<evidence type="ECO:0000256" key="5">
    <source>
        <dbReference type="ARBA" id="ARBA00022927"/>
    </source>
</evidence>
<feature type="region of interest" description="Disordered" evidence="7">
    <location>
        <begin position="1"/>
        <end position="104"/>
    </location>
</feature>
<reference evidence="12 13" key="1">
    <citation type="journal article" date="2004" name="Nature">
        <title>Genome evolution in yeasts.</title>
        <authorList>
            <consortium name="Genolevures"/>
            <person name="Dujon B."/>
            <person name="Sherman D."/>
            <person name="Fischer G."/>
            <person name="Durrens P."/>
            <person name="Casaregola S."/>
            <person name="Lafontaine I."/>
            <person name="de Montigny J."/>
            <person name="Marck C."/>
            <person name="Neuveglise C."/>
            <person name="Talla E."/>
            <person name="Goffard N."/>
            <person name="Frangeul L."/>
            <person name="Aigle M."/>
            <person name="Anthouard V."/>
            <person name="Babour A."/>
            <person name="Barbe V."/>
            <person name="Barnay S."/>
            <person name="Blanchin S."/>
            <person name="Beckerich J.M."/>
            <person name="Beyne E."/>
            <person name="Bleykasten C."/>
            <person name="Boisrame A."/>
            <person name="Boyer J."/>
            <person name="Cattolico L."/>
            <person name="Confanioleri F."/>
            <person name="de Daruvar A."/>
            <person name="Despons L."/>
            <person name="Fabre E."/>
            <person name="Fairhead C."/>
            <person name="Ferry-Dumazet H."/>
            <person name="Groppi A."/>
            <person name="Hantraye F."/>
            <person name="Hennequin C."/>
            <person name="Jauniaux N."/>
            <person name="Joyet P."/>
            <person name="Kachouri R."/>
            <person name="Kerrest A."/>
            <person name="Koszul R."/>
            <person name="Lemaire M."/>
            <person name="Lesur I."/>
            <person name="Ma L."/>
            <person name="Muller H."/>
            <person name="Nicaud J.M."/>
            <person name="Nikolski M."/>
            <person name="Oztas S."/>
            <person name="Ozier-Kalogeropoulos O."/>
            <person name="Pellenz S."/>
            <person name="Potier S."/>
            <person name="Richard G.F."/>
            <person name="Straub M.L."/>
            <person name="Suleau A."/>
            <person name="Swennene D."/>
            <person name="Tekaia F."/>
            <person name="Wesolowski-Louvel M."/>
            <person name="Westhof E."/>
            <person name="Wirth B."/>
            <person name="Zeniou-Meyer M."/>
            <person name="Zivanovic I."/>
            <person name="Bolotin-Fukuhara M."/>
            <person name="Thierry A."/>
            <person name="Bouchier C."/>
            <person name="Caudron B."/>
            <person name="Scarpelli C."/>
            <person name="Gaillardin C."/>
            <person name="Weissenbach J."/>
            <person name="Wincker P."/>
            <person name="Souciet J.L."/>
        </authorList>
    </citation>
    <scope>NUCLEOTIDE SEQUENCE [LARGE SCALE GENOMIC DNA]</scope>
    <source>
        <strain evidence="13">ATCC 36239 / CBS 767 / BCRC 21394 / JCM 1990 / NBRC 0083 / IGC 2968</strain>
    </source>
</reference>
<dbReference type="GO" id="GO:0000139">
    <property type="term" value="C:Golgi membrane"/>
    <property type="evidence" value="ECO:0007669"/>
    <property type="project" value="UniProtKB-SubCell"/>
</dbReference>
<dbReference type="SUPFAM" id="SSF82919">
    <property type="entry name" value="Zn-finger domain of Sec23/24"/>
    <property type="match status" value="1"/>
</dbReference>
<dbReference type="Proteomes" id="UP000000599">
    <property type="component" value="Chromosome E"/>
</dbReference>
<dbReference type="PANTHER" id="PTHR13803:SF4">
    <property type="entry name" value="SECRETORY 24CD, ISOFORM C"/>
    <property type="match status" value="1"/>
</dbReference>
<dbReference type="InterPro" id="IPR036175">
    <property type="entry name" value="Sec23/24_helical_dom_sf"/>
</dbReference>
<organism evidence="12 13">
    <name type="scientific">Debaryomyces hansenii (strain ATCC 36239 / CBS 767 / BCRC 21394 / JCM 1990 / NBRC 0083 / IGC 2968)</name>
    <name type="common">Yeast</name>
    <name type="synonym">Torulaspora hansenii</name>
    <dbReference type="NCBI Taxonomy" id="284592"/>
    <lineage>
        <taxon>Eukaryota</taxon>
        <taxon>Fungi</taxon>
        <taxon>Dikarya</taxon>
        <taxon>Ascomycota</taxon>
        <taxon>Saccharomycotina</taxon>
        <taxon>Pichiomycetes</taxon>
        <taxon>Debaryomycetaceae</taxon>
        <taxon>Debaryomyces</taxon>
    </lineage>
</organism>
<dbReference type="InParanoid" id="Q6BNL4"/>
<comment type="subcellular location">
    <subcellularLocation>
        <location evidence="1">Golgi apparatus membrane</location>
    </subcellularLocation>
</comment>
<evidence type="ECO:0000256" key="1">
    <source>
        <dbReference type="ARBA" id="ARBA00004394"/>
    </source>
</evidence>
<dbReference type="HOGENOM" id="CLU_004589_1_0_1"/>
<dbReference type="GO" id="GO:0008270">
    <property type="term" value="F:zinc ion binding"/>
    <property type="evidence" value="ECO:0007669"/>
    <property type="project" value="InterPro"/>
</dbReference>
<dbReference type="SUPFAM" id="SSF81995">
    <property type="entry name" value="beta-sandwich domain of Sec23/24"/>
    <property type="match status" value="1"/>
</dbReference>
<dbReference type="InterPro" id="IPR050550">
    <property type="entry name" value="SEC23_SEC24_subfamily"/>
</dbReference>
<name>Q6BNL4_DEBHA</name>
<evidence type="ECO:0000259" key="10">
    <source>
        <dbReference type="Pfam" id="PF04815"/>
    </source>
</evidence>
<dbReference type="KEGG" id="dha:DEHA2E20790g"/>
<dbReference type="AlphaFoldDB" id="Q6BNL4"/>
<dbReference type="Pfam" id="PF04811">
    <property type="entry name" value="Sec23_trunk"/>
    <property type="match status" value="1"/>
</dbReference>
<keyword evidence="3" id="KW-0813">Transport</keyword>
<dbReference type="OMA" id="INPFMTF"/>
<dbReference type="InterPro" id="IPR036180">
    <property type="entry name" value="Gelsolin-like_dom_sf"/>
</dbReference>
<dbReference type="Gene3D" id="1.20.120.730">
    <property type="entry name" value="Sec23/Sec24 helical domain"/>
    <property type="match status" value="1"/>
</dbReference>
<dbReference type="InterPro" id="IPR006900">
    <property type="entry name" value="Sec23/24_helical_dom"/>
</dbReference>